<evidence type="ECO:0000256" key="6">
    <source>
        <dbReference type="ARBA" id="ARBA00022692"/>
    </source>
</evidence>
<evidence type="ECO:0000256" key="1">
    <source>
        <dbReference type="ARBA" id="ARBA00004304"/>
    </source>
</evidence>
<evidence type="ECO:0000256" key="2">
    <source>
        <dbReference type="ARBA" id="ARBA00008892"/>
    </source>
</evidence>
<dbReference type="AlphaFoldDB" id="A0A346RJV4"/>
<proteinExistence type="inferred from homology"/>
<evidence type="ECO:0000256" key="8">
    <source>
        <dbReference type="ARBA" id="ARBA00022989"/>
    </source>
</evidence>
<sequence>MPQMAPMNWVTLYIYFMFLFMMMIIINYYMFIYTPKISQINKKSKNINWKW</sequence>
<keyword evidence="10 12" id="KW-0496">Mitochondrion</keyword>
<evidence type="ECO:0000256" key="5">
    <source>
        <dbReference type="ARBA" id="ARBA00022547"/>
    </source>
</evidence>
<comment type="subunit">
    <text evidence="3">F-type ATPases have 2 components, CF(1) - the catalytic core - and CF(0) - the membrane proton channel.</text>
</comment>
<keyword evidence="8 13" id="KW-1133">Transmembrane helix</keyword>
<dbReference type="GO" id="GO:0015986">
    <property type="term" value="P:proton motive force-driven ATP synthesis"/>
    <property type="evidence" value="ECO:0007669"/>
    <property type="project" value="InterPro"/>
</dbReference>
<dbReference type="GO" id="GO:0031966">
    <property type="term" value="C:mitochondrial membrane"/>
    <property type="evidence" value="ECO:0007669"/>
    <property type="project" value="UniProtKB-SubCell"/>
</dbReference>
<evidence type="ECO:0000313" key="14">
    <source>
        <dbReference type="EMBL" id="AXS66351.1"/>
    </source>
</evidence>
<keyword evidence="5 12" id="KW-0138">CF(0)</keyword>
<keyword evidence="11 13" id="KW-0472">Membrane</keyword>
<dbReference type="GO" id="GO:0045259">
    <property type="term" value="C:proton-transporting ATP synthase complex"/>
    <property type="evidence" value="ECO:0007669"/>
    <property type="project" value="UniProtKB-KW"/>
</dbReference>
<evidence type="ECO:0000256" key="10">
    <source>
        <dbReference type="ARBA" id="ARBA00023128"/>
    </source>
</evidence>
<evidence type="ECO:0000256" key="4">
    <source>
        <dbReference type="ARBA" id="ARBA00022448"/>
    </source>
</evidence>
<keyword evidence="6 12" id="KW-0812">Transmembrane</keyword>
<evidence type="ECO:0000256" key="9">
    <source>
        <dbReference type="ARBA" id="ARBA00023065"/>
    </source>
</evidence>
<gene>
    <name evidence="14" type="primary">atp8</name>
</gene>
<keyword evidence="4 12" id="KW-0813">Transport</keyword>
<evidence type="ECO:0000256" key="13">
    <source>
        <dbReference type="SAM" id="Phobius"/>
    </source>
</evidence>
<evidence type="ECO:0000256" key="3">
    <source>
        <dbReference type="ARBA" id="ARBA00011291"/>
    </source>
</evidence>
<dbReference type="GO" id="GO:0015078">
    <property type="term" value="F:proton transmembrane transporter activity"/>
    <property type="evidence" value="ECO:0007669"/>
    <property type="project" value="InterPro"/>
</dbReference>
<accession>A0A346RJV4</accession>
<keyword evidence="9 12" id="KW-0406">Ion transport</keyword>
<dbReference type="InterPro" id="IPR001421">
    <property type="entry name" value="ATP8_metazoa"/>
</dbReference>
<dbReference type="Pfam" id="PF00895">
    <property type="entry name" value="ATP-synt_8"/>
    <property type="match status" value="1"/>
</dbReference>
<geneLocation type="mitochondrion" evidence="14"/>
<protein>
    <recommendedName>
        <fullName evidence="12">ATP synthase complex subunit 8</fullName>
    </recommendedName>
</protein>
<dbReference type="EMBL" id="MG193496">
    <property type="protein sequence ID" value="AXS66351.1"/>
    <property type="molecule type" value="Genomic_DNA"/>
</dbReference>
<comment type="subcellular location">
    <subcellularLocation>
        <location evidence="1 12">Mitochondrion membrane</location>
        <topology evidence="1 12">Single-pass membrane protein</topology>
    </subcellularLocation>
</comment>
<reference evidence="14" key="1">
    <citation type="journal article" date="2018" name="J. ISSAAS">
        <title>The contribution of mitochondrial metagenomics to large-scale data mining and phylogenetic analysis of Coleoptera.</title>
        <authorList>
            <person name="Miller K."/>
            <person name="Linard B."/>
            <person name="Motyka M."/>
            <person name="Bocek M."/>
            <person name="Vogler A.P."/>
        </authorList>
    </citation>
    <scope>NUCLEOTIDE SEQUENCE</scope>
</reference>
<comment type="similarity">
    <text evidence="2 12">Belongs to the ATPase protein 8 family.</text>
</comment>
<feature type="transmembrane region" description="Helical" evidence="13">
    <location>
        <begin position="12"/>
        <end position="33"/>
    </location>
</feature>
<evidence type="ECO:0000256" key="7">
    <source>
        <dbReference type="ARBA" id="ARBA00022781"/>
    </source>
</evidence>
<keyword evidence="7 12" id="KW-0375">Hydrogen ion transport</keyword>
<organism evidence="14">
    <name type="scientific">Curculionoidea sp. 3 KM-2017</name>
    <dbReference type="NCBI Taxonomy" id="2219414"/>
    <lineage>
        <taxon>Eukaryota</taxon>
        <taxon>Metazoa</taxon>
        <taxon>Ecdysozoa</taxon>
        <taxon>Arthropoda</taxon>
        <taxon>Hexapoda</taxon>
        <taxon>Insecta</taxon>
        <taxon>Pterygota</taxon>
        <taxon>Neoptera</taxon>
        <taxon>Endopterygota</taxon>
        <taxon>Coleoptera</taxon>
        <taxon>Polyphaga</taxon>
        <taxon>Cucujiformia</taxon>
    </lineage>
</organism>
<name>A0A346RJV4_9CUCU</name>
<evidence type="ECO:0000256" key="12">
    <source>
        <dbReference type="RuleBase" id="RU003661"/>
    </source>
</evidence>
<evidence type="ECO:0000256" key="11">
    <source>
        <dbReference type="ARBA" id="ARBA00023136"/>
    </source>
</evidence>